<accession>A0ABR2P833</accession>
<protein>
    <submittedName>
        <fullName evidence="1">Uncharacterized protein</fullName>
    </submittedName>
</protein>
<comment type="caution">
    <text evidence="1">The sequence shown here is derived from an EMBL/GenBank/DDBJ whole genome shotgun (WGS) entry which is preliminary data.</text>
</comment>
<reference evidence="1 2" key="1">
    <citation type="journal article" date="2024" name="G3 (Bethesda)">
        <title>Genome assembly of Hibiscus sabdariffa L. provides insights into metabolisms of medicinal natural products.</title>
        <authorList>
            <person name="Kim T."/>
        </authorList>
    </citation>
    <scope>NUCLEOTIDE SEQUENCE [LARGE SCALE GENOMIC DNA]</scope>
    <source>
        <strain evidence="1">TK-2024</strain>
        <tissue evidence="1">Old leaves</tissue>
    </source>
</reference>
<dbReference type="Proteomes" id="UP001396334">
    <property type="component" value="Unassembled WGS sequence"/>
</dbReference>
<evidence type="ECO:0000313" key="2">
    <source>
        <dbReference type="Proteomes" id="UP001396334"/>
    </source>
</evidence>
<gene>
    <name evidence="1" type="ORF">V6N11_047818</name>
</gene>
<proteinExistence type="predicted"/>
<sequence length="174" mass="19755">MGFLKKSVFSLIAYITEEDDNFITVLSLERISGNKLTGSGGSPCHSPREESNIRHCSLEYAKFQEIINMGELKPAMGMTCVQLHYRILELEPGMEPFIQLEEQDLYCSNTIRFLSNLGEHKYGEIKALQQTNQGDDLKVQLHYRAKSPLADSRLACSLPKEICPAILLHYNFIK</sequence>
<organism evidence="1 2">
    <name type="scientific">Hibiscus sabdariffa</name>
    <name type="common">roselle</name>
    <dbReference type="NCBI Taxonomy" id="183260"/>
    <lineage>
        <taxon>Eukaryota</taxon>
        <taxon>Viridiplantae</taxon>
        <taxon>Streptophyta</taxon>
        <taxon>Embryophyta</taxon>
        <taxon>Tracheophyta</taxon>
        <taxon>Spermatophyta</taxon>
        <taxon>Magnoliopsida</taxon>
        <taxon>eudicotyledons</taxon>
        <taxon>Gunneridae</taxon>
        <taxon>Pentapetalae</taxon>
        <taxon>rosids</taxon>
        <taxon>malvids</taxon>
        <taxon>Malvales</taxon>
        <taxon>Malvaceae</taxon>
        <taxon>Malvoideae</taxon>
        <taxon>Hibiscus</taxon>
    </lineage>
</organism>
<name>A0ABR2P833_9ROSI</name>
<keyword evidence="2" id="KW-1185">Reference proteome</keyword>
<dbReference type="EMBL" id="JBBPBN010000077">
    <property type="protein sequence ID" value="KAK8984597.1"/>
    <property type="molecule type" value="Genomic_DNA"/>
</dbReference>
<evidence type="ECO:0000313" key="1">
    <source>
        <dbReference type="EMBL" id="KAK8984597.1"/>
    </source>
</evidence>